<dbReference type="EMBL" id="JAGRRH010000016">
    <property type="protein sequence ID" value="KAG7353578.1"/>
    <property type="molecule type" value="Genomic_DNA"/>
</dbReference>
<protein>
    <submittedName>
        <fullName evidence="5">Tetratricopeptide repeat protein</fullName>
    </submittedName>
</protein>
<dbReference type="Pfam" id="PF13181">
    <property type="entry name" value="TPR_8"/>
    <property type="match status" value="1"/>
</dbReference>
<organism evidence="5 6">
    <name type="scientific">Nitzschia inconspicua</name>
    <dbReference type="NCBI Taxonomy" id="303405"/>
    <lineage>
        <taxon>Eukaryota</taxon>
        <taxon>Sar</taxon>
        <taxon>Stramenopiles</taxon>
        <taxon>Ochrophyta</taxon>
        <taxon>Bacillariophyta</taxon>
        <taxon>Bacillariophyceae</taxon>
        <taxon>Bacillariophycidae</taxon>
        <taxon>Bacillariales</taxon>
        <taxon>Bacillariaceae</taxon>
        <taxon>Nitzschia</taxon>
    </lineage>
</organism>
<dbReference type="Pfam" id="PF07719">
    <property type="entry name" value="TPR_2"/>
    <property type="match status" value="1"/>
</dbReference>
<evidence type="ECO:0000256" key="3">
    <source>
        <dbReference type="PROSITE-ProRule" id="PRU00339"/>
    </source>
</evidence>
<dbReference type="GO" id="GO:0005680">
    <property type="term" value="C:anaphase-promoting complex"/>
    <property type="evidence" value="ECO:0007669"/>
    <property type="project" value="TreeGrafter"/>
</dbReference>
<dbReference type="Proteomes" id="UP000693970">
    <property type="component" value="Unassembled WGS sequence"/>
</dbReference>
<evidence type="ECO:0000256" key="2">
    <source>
        <dbReference type="ARBA" id="ARBA00022803"/>
    </source>
</evidence>
<name>A0A9K3PN90_9STRA</name>
<dbReference type="PANTHER" id="PTHR12558:SF36">
    <property type="entry name" value="ANAPHASE-PROMOTING COMPLEX SUBUNIT 7"/>
    <property type="match status" value="1"/>
</dbReference>
<dbReference type="InterPro" id="IPR013105">
    <property type="entry name" value="TPR_2"/>
</dbReference>
<evidence type="ECO:0000256" key="1">
    <source>
        <dbReference type="ARBA" id="ARBA00022737"/>
    </source>
</evidence>
<keyword evidence="1" id="KW-0677">Repeat</keyword>
<dbReference type="PANTHER" id="PTHR12558">
    <property type="entry name" value="CELL DIVISION CYCLE 16,23,27"/>
    <property type="match status" value="1"/>
</dbReference>
<sequence>MEKSSNQPTAQSSSMASSMSPLQIECRKLLKAKQYRSCEILAKLELSVAEQEGRDLTMAFALIGDCAMMTNQYNRAIEYYRRVDSHKYRLKEAQCLQSLGNVVEAASVLEMIPRKERDLTIYMFLGQLYLACGRTNSACECFLNSLIKNPMTMEAIEWLAAIGTTDKMVVFDAIDKGFETMAAEESSDFHGDNVTVVAPIKEFAAAHFARGRHHSGMALQMFRALDKKYPNNTYILLKIAYLQNQMNDEAGAARTFSLVRQLDRCTVDDMDLYGQILARQNAMDQLNDLASSLLEVDDKRPEAWSTLALYHEARHDHDKALAFVDKAIAMDHGSAFAHRLKGAILLAQNRPDHASVSFFKSNELVKDISSYEGLVDSYLAAGKHNEAICAAREASISAPRDARAVTLLGLALQQGAETTESKVRAKRALRNALTLDPSALRPLLSLVQLHAQEKDYDTCIELLKQGIEGSSEAKCSPLQGLDMLHMKLGEIYMAAENYKEALGAYHAALAINPMNLEVQRCLDRLEAIVRGVDNADNSEDVEDSPQASSYGGGRPSY</sequence>
<dbReference type="GO" id="GO:0045842">
    <property type="term" value="P:positive regulation of mitotic metaphase/anaphase transition"/>
    <property type="evidence" value="ECO:0007669"/>
    <property type="project" value="TreeGrafter"/>
</dbReference>
<gene>
    <name evidence="5" type="ORF">IV203_002933</name>
</gene>
<dbReference type="GO" id="GO:0051301">
    <property type="term" value="P:cell division"/>
    <property type="evidence" value="ECO:0007669"/>
    <property type="project" value="TreeGrafter"/>
</dbReference>
<dbReference type="OrthoDB" id="308440at2759"/>
<keyword evidence="6" id="KW-1185">Reference proteome</keyword>
<dbReference type="Pfam" id="PF13432">
    <property type="entry name" value="TPR_16"/>
    <property type="match status" value="1"/>
</dbReference>
<dbReference type="PROSITE" id="PS50005">
    <property type="entry name" value="TPR"/>
    <property type="match status" value="1"/>
</dbReference>
<feature type="repeat" description="TPR" evidence="3">
    <location>
        <begin position="482"/>
        <end position="515"/>
    </location>
</feature>
<dbReference type="SMART" id="SM00028">
    <property type="entry name" value="TPR"/>
    <property type="match status" value="5"/>
</dbReference>
<dbReference type="AlphaFoldDB" id="A0A9K3PN90"/>
<reference evidence="5" key="1">
    <citation type="journal article" date="2021" name="Sci. Rep.">
        <title>Diploid genomic architecture of Nitzschia inconspicua, an elite biomass production diatom.</title>
        <authorList>
            <person name="Oliver A."/>
            <person name="Podell S."/>
            <person name="Pinowska A."/>
            <person name="Traller J.C."/>
            <person name="Smith S.R."/>
            <person name="McClure R."/>
            <person name="Beliaev A."/>
            <person name="Bohutskyi P."/>
            <person name="Hill E.A."/>
            <person name="Rabines A."/>
            <person name="Zheng H."/>
            <person name="Allen L.Z."/>
            <person name="Kuo A."/>
            <person name="Grigoriev I.V."/>
            <person name="Allen A.E."/>
            <person name="Hazlebeck D."/>
            <person name="Allen E.E."/>
        </authorList>
    </citation>
    <scope>NUCLEOTIDE SEQUENCE</scope>
    <source>
        <strain evidence="5">Hildebrandi</strain>
    </source>
</reference>
<evidence type="ECO:0000313" key="5">
    <source>
        <dbReference type="EMBL" id="KAG7353578.1"/>
    </source>
</evidence>
<proteinExistence type="predicted"/>
<comment type="caution">
    <text evidence="5">The sequence shown here is derived from an EMBL/GenBank/DDBJ whole genome shotgun (WGS) entry which is preliminary data.</text>
</comment>
<keyword evidence="2 3" id="KW-0802">TPR repeat</keyword>
<feature type="region of interest" description="Disordered" evidence="4">
    <location>
        <begin position="536"/>
        <end position="557"/>
    </location>
</feature>
<accession>A0A9K3PN90</accession>
<dbReference type="InterPro" id="IPR019734">
    <property type="entry name" value="TPR_rpt"/>
</dbReference>
<reference evidence="5" key="2">
    <citation type="submission" date="2021-04" db="EMBL/GenBank/DDBJ databases">
        <authorList>
            <person name="Podell S."/>
        </authorList>
    </citation>
    <scope>NUCLEOTIDE SEQUENCE</scope>
    <source>
        <strain evidence="5">Hildebrandi</strain>
    </source>
</reference>
<evidence type="ECO:0000313" key="6">
    <source>
        <dbReference type="Proteomes" id="UP000693970"/>
    </source>
</evidence>
<evidence type="ECO:0000256" key="4">
    <source>
        <dbReference type="SAM" id="MobiDB-lite"/>
    </source>
</evidence>
<dbReference type="GO" id="GO:0016567">
    <property type="term" value="P:protein ubiquitination"/>
    <property type="evidence" value="ECO:0007669"/>
    <property type="project" value="TreeGrafter"/>
</dbReference>